<evidence type="ECO:0000313" key="2">
    <source>
        <dbReference type="Proteomes" id="UP001056120"/>
    </source>
</evidence>
<reference evidence="1 2" key="2">
    <citation type="journal article" date="2022" name="Mol. Ecol. Resour.">
        <title>The genomes of chicory, endive, great burdock and yacon provide insights into Asteraceae paleo-polyploidization history and plant inulin production.</title>
        <authorList>
            <person name="Fan W."/>
            <person name="Wang S."/>
            <person name="Wang H."/>
            <person name="Wang A."/>
            <person name="Jiang F."/>
            <person name="Liu H."/>
            <person name="Zhao H."/>
            <person name="Xu D."/>
            <person name="Zhang Y."/>
        </authorList>
    </citation>
    <scope>NUCLEOTIDE SEQUENCE [LARGE SCALE GENOMIC DNA]</scope>
    <source>
        <strain evidence="2">cv. Yunnan</strain>
        <tissue evidence="1">Leaves</tissue>
    </source>
</reference>
<sequence length="519" mass="60110">MAQRYSGKGKGKEVPDPVKQRASKDYKLMDEEFLNFATQETTNTISKLKTQVSNLQSREAANEREIRELKTSDSKKQKQLDGQQVHIDNLQSIVQDLVKRLGMSISIPNVTNQPMQENKEQQGPSTLNQSQHTESPIKGADLFGSQDMFDVDSLINQQGEGMEVGDDDKEKEEDEKEEDEDVIITDIKKIDDDPSDYDDSSSDGSGIGGSGANNEESSDDKDSNVIYEKHEYEEKQTYVECDGNEVVRLDKVVDERIPFEKLFEESETDEAQKDFTKKKASYDKSSLWKINENPSTVERITQRIRNPRKALTGLILGWKFDNDKKMYVIKRVAGDIQYFDTSHKLQTLPRWDIRDLSRLKMINESNNTRASAFEVLLRNQCNQNSFTSFQPQIPIRRKIKKKYRTNEKIKYKYIVKPADTVTTVYIPERKRSFIKDFDKWFYDSSSHEAVIQQRGLPEVIIFDPMDLFSFSDEDLKILYYNTIQCDMSLMIKNEAKLYMKVVSRCLSLRAEARLIKKRL</sequence>
<dbReference type="EMBL" id="CM042033">
    <property type="protein sequence ID" value="KAI3773815.1"/>
    <property type="molecule type" value="Genomic_DNA"/>
</dbReference>
<gene>
    <name evidence="1" type="ORF">L1987_48350</name>
</gene>
<dbReference type="Proteomes" id="UP001056120">
    <property type="component" value="Linkage Group LG16"/>
</dbReference>
<protein>
    <submittedName>
        <fullName evidence="1">Uncharacterized protein</fullName>
    </submittedName>
</protein>
<name>A0ACB9FSL2_9ASTR</name>
<evidence type="ECO:0000313" key="1">
    <source>
        <dbReference type="EMBL" id="KAI3773815.1"/>
    </source>
</evidence>
<accession>A0ACB9FSL2</accession>
<proteinExistence type="predicted"/>
<reference evidence="2" key="1">
    <citation type="journal article" date="2022" name="Mol. Ecol. Resour.">
        <title>The genomes of chicory, endive, great burdock and yacon provide insights into Asteraceae palaeo-polyploidization history and plant inulin production.</title>
        <authorList>
            <person name="Fan W."/>
            <person name="Wang S."/>
            <person name="Wang H."/>
            <person name="Wang A."/>
            <person name="Jiang F."/>
            <person name="Liu H."/>
            <person name="Zhao H."/>
            <person name="Xu D."/>
            <person name="Zhang Y."/>
        </authorList>
    </citation>
    <scope>NUCLEOTIDE SEQUENCE [LARGE SCALE GENOMIC DNA]</scope>
    <source>
        <strain evidence="2">cv. Yunnan</strain>
    </source>
</reference>
<comment type="caution">
    <text evidence="1">The sequence shown here is derived from an EMBL/GenBank/DDBJ whole genome shotgun (WGS) entry which is preliminary data.</text>
</comment>
<keyword evidence="2" id="KW-1185">Reference proteome</keyword>
<organism evidence="1 2">
    <name type="scientific">Smallanthus sonchifolius</name>
    <dbReference type="NCBI Taxonomy" id="185202"/>
    <lineage>
        <taxon>Eukaryota</taxon>
        <taxon>Viridiplantae</taxon>
        <taxon>Streptophyta</taxon>
        <taxon>Embryophyta</taxon>
        <taxon>Tracheophyta</taxon>
        <taxon>Spermatophyta</taxon>
        <taxon>Magnoliopsida</taxon>
        <taxon>eudicotyledons</taxon>
        <taxon>Gunneridae</taxon>
        <taxon>Pentapetalae</taxon>
        <taxon>asterids</taxon>
        <taxon>campanulids</taxon>
        <taxon>Asterales</taxon>
        <taxon>Asteraceae</taxon>
        <taxon>Asteroideae</taxon>
        <taxon>Heliantheae alliance</taxon>
        <taxon>Millerieae</taxon>
        <taxon>Smallanthus</taxon>
    </lineage>
</organism>